<protein>
    <recommendedName>
        <fullName evidence="4">HECT domain-containing protein</fullName>
    </recommendedName>
</protein>
<evidence type="ECO:0000256" key="1">
    <source>
        <dbReference type="ARBA" id="ARBA00022679"/>
    </source>
</evidence>
<dbReference type="SUPFAM" id="SSF56204">
    <property type="entry name" value="Hect, E3 ligase catalytic domain"/>
    <property type="match status" value="1"/>
</dbReference>
<dbReference type="GO" id="GO:0004842">
    <property type="term" value="F:ubiquitin-protein transferase activity"/>
    <property type="evidence" value="ECO:0007669"/>
    <property type="project" value="InterPro"/>
</dbReference>
<dbReference type="Ensembl" id="ENSPMGT00000013390.1">
    <property type="protein sequence ID" value="ENSPMGP00000012548.1"/>
    <property type="gene ID" value="ENSPMGG00000010354.1"/>
</dbReference>
<dbReference type="Pfam" id="PF00632">
    <property type="entry name" value="HECT"/>
    <property type="match status" value="1"/>
</dbReference>
<evidence type="ECO:0000256" key="3">
    <source>
        <dbReference type="PROSITE-ProRule" id="PRU00104"/>
    </source>
</evidence>
<evidence type="ECO:0000313" key="5">
    <source>
        <dbReference type="Ensembl" id="ENSPMGP00000012548.1"/>
    </source>
</evidence>
<feature type="active site" description="Glycyl thioester intermediate" evidence="3">
    <location>
        <position position="42"/>
    </location>
</feature>
<evidence type="ECO:0000259" key="4">
    <source>
        <dbReference type="PROSITE" id="PS50237"/>
    </source>
</evidence>
<dbReference type="STRING" id="409849.ENSPMGP00000012548"/>
<evidence type="ECO:0000256" key="2">
    <source>
        <dbReference type="ARBA" id="ARBA00022786"/>
    </source>
</evidence>
<dbReference type="InterPro" id="IPR000569">
    <property type="entry name" value="HECT_dom"/>
</dbReference>
<accession>A0A3B4A668</accession>
<proteinExistence type="predicted"/>
<dbReference type="Gene3D" id="3.30.2410.10">
    <property type="entry name" value="Hect, E3 ligase catalytic domain"/>
    <property type="match status" value="1"/>
</dbReference>
<dbReference type="Proteomes" id="UP000261520">
    <property type="component" value="Unplaced"/>
</dbReference>
<feature type="domain" description="HECT" evidence="4">
    <location>
        <begin position="12"/>
        <end position="75"/>
    </location>
</feature>
<evidence type="ECO:0000313" key="6">
    <source>
        <dbReference type="Proteomes" id="UP000261520"/>
    </source>
</evidence>
<dbReference type="PROSITE" id="PS50237">
    <property type="entry name" value="HECT"/>
    <property type="match status" value="1"/>
</dbReference>
<name>A0A3B4A668_9GOBI</name>
<reference evidence="5" key="1">
    <citation type="submission" date="2025-08" db="UniProtKB">
        <authorList>
            <consortium name="Ensembl"/>
        </authorList>
    </citation>
    <scope>IDENTIFICATION</scope>
</reference>
<dbReference type="AlphaFoldDB" id="A0A3B4A668"/>
<dbReference type="InterPro" id="IPR035983">
    <property type="entry name" value="Hect_E3_ubiquitin_ligase"/>
</dbReference>
<organism evidence="5 6">
    <name type="scientific">Periophthalmus magnuspinnatus</name>
    <dbReference type="NCBI Taxonomy" id="409849"/>
    <lineage>
        <taxon>Eukaryota</taxon>
        <taxon>Metazoa</taxon>
        <taxon>Chordata</taxon>
        <taxon>Craniata</taxon>
        <taxon>Vertebrata</taxon>
        <taxon>Euteleostomi</taxon>
        <taxon>Actinopterygii</taxon>
        <taxon>Neopterygii</taxon>
        <taxon>Teleostei</taxon>
        <taxon>Neoteleostei</taxon>
        <taxon>Acanthomorphata</taxon>
        <taxon>Gobiaria</taxon>
        <taxon>Gobiiformes</taxon>
        <taxon>Gobioidei</taxon>
        <taxon>Gobiidae</taxon>
        <taxon>Oxudercinae</taxon>
        <taxon>Periophthalmus</taxon>
    </lineage>
</organism>
<keyword evidence="2 3" id="KW-0833">Ubl conjugation pathway</keyword>
<keyword evidence="1" id="KW-0808">Transferase</keyword>
<sequence>KDDEKHPTIQMFWEVFDELTEKERNQEERLSEDQYFPQSHTCFTALELPQYSSKELMKMRLSEASVTHVLNFFPF</sequence>
<reference evidence="5" key="2">
    <citation type="submission" date="2025-09" db="UniProtKB">
        <authorList>
            <consortium name="Ensembl"/>
        </authorList>
    </citation>
    <scope>IDENTIFICATION</scope>
</reference>
<keyword evidence="6" id="KW-1185">Reference proteome</keyword>